<keyword evidence="3" id="KW-1185">Reference proteome</keyword>
<feature type="region of interest" description="Disordered" evidence="1">
    <location>
        <begin position="331"/>
        <end position="390"/>
    </location>
</feature>
<dbReference type="EMBL" id="CAJNOR010000952">
    <property type="protein sequence ID" value="CAF1044268.1"/>
    <property type="molecule type" value="Genomic_DNA"/>
</dbReference>
<gene>
    <name evidence="2" type="ORF">XAT740_LOCUS15432</name>
</gene>
<comment type="caution">
    <text evidence="2">The sequence shown here is derived from an EMBL/GenBank/DDBJ whole genome shotgun (WGS) entry which is preliminary data.</text>
</comment>
<dbReference type="AlphaFoldDB" id="A0A814JZX4"/>
<reference evidence="2" key="1">
    <citation type="submission" date="2021-02" db="EMBL/GenBank/DDBJ databases">
        <authorList>
            <person name="Nowell W R."/>
        </authorList>
    </citation>
    <scope>NUCLEOTIDE SEQUENCE</scope>
</reference>
<feature type="region of interest" description="Disordered" evidence="1">
    <location>
        <begin position="128"/>
        <end position="165"/>
    </location>
</feature>
<protein>
    <submittedName>
        <fullName evidence="2">Uncharacterized protein</fullName>
    </submittedName>
</protein>
<proteinExistence type="predicted"/>
<name>A0A814JZX4_ADIRI</name>
<feature type="compositionally biased region" description="Basic and acidic residues" evidence="1">
    <location>
        <begin position="155"/>
        <end position="165"/>
    </location>
</feature>
<feature type="compositionally biased region" description="Polar residues" evidence="1">
    <location>
        <begin position="245"/>
        <end position="256"/>
    </location>
</feature>
<organism evidence="2 3">
    <name type="scientific">Adineta ricciae</name>
    <name type="common">Rotifer</name>
    <dbReference type="NCBI Taxonomy" id="249248"/>
    <lineage>
        <taxon>Eukaryota</taxon>
        <taxon>Metazoa</taxon>
        <taxon>Spiralia</taxon>
        <taxon>Gnathifera</taxon>
        <taxon>Rotifera</taxon>
        <taxon>Eurotatoria</taxon>
        <taxon>Bdelloidea</taxon>
        <taxon>Adinetida</taxon>
        <taxon>Adinetidae</taxon>
        <taxon>Adineta</taxon>
    </lineage>
</organism>
<evidence type="ECO:0000256" key="1">
    <source>
        <dbReference type="SAM" id="MobiDB-lite"/>
    </source>
</evidence>
<sequence>MSRFEDAAVLSHYQFSRSTASTSRPQSSIPAKDAVADMFNIGINNRQELNRSESLPFSIRRVVRHQVRIPTASLVISPPVGNPRSSTPEQIFTPERPLSAARTFRLSRSMPVRLKSTPIIIPARVTTDKNPYQDFPKQNHEKRKLVHDRKRRKQERQFVSDKSSETETWNRLRRSLVELKRLATTQDVLIDPTTSLFHCDGHTCTEAKPIHKEQQQEEKRAAAFKSESATASLFSSGYSRELTRRSLTASQSSFSRPASAKRPTETYPRPSLELLLVGSKPIHSVTDKGAPLIKLRERPPATAPSRSRSYYTTTLLSEDKHPELIVTDHSDDTIRSLPSTPTPPLPVVKIEPELPSPPPPQPSLPPRKIVTPTPTRTRPPSSVPLSSAIKSKSHVTRCRSATDIKATFSISKNYPRFIVIADEEHRIDSWYHQYPFVLGDDLLSAFESKPSPQKSTISAYFIDDAQTANPNITAKTFLQGKPFHINNDWKRYDLIFISNNISEKMMNYLKTIVNSMKSSGKIIKICQVNHDEDLKKQVRNICKQAQQENF</sequence>
<feature type="compositionally biased region" description="Pro residues" evidence="1">
    <location>
        <begin position="354"/>
        <end position="365"/>
    </location>
</feature>
<feature type="compositionally biased region" description="Low complexity" evidence="1">
    <location>
        <begin position="366"/>
        <end position="387"/>
    </location>
</feature>
<feature type="compositionally biased region" description="Basic residues" evidence="1">
    <location>
        <begin position="140"/>
        <end position="154"/>
    </location>
</feature>
<evidence type="ECO:0000313" key="2">
    <source>
        <dbReference type="EMBL" id="CAF1044268.1"/>
    </source>
</evidence>
<evidence type="ECO:0000313" key="3">
    <source>
        <dbReference type="Proteomes" id="UP000663828"/>
    </source>
</evidence>
<feature type="region of interest" description="Disordered" evidence="1">
    <location>
        <begin position="290"/>
        <end position="309"/>
    </location>
</feature>
<dbReference type="Proteomes" id="UP000663828">
    <property type="component" value="Unassembled WGS sequence"/>
</dbReference>
<feature type="region of interest" description="Disordered" evidence="1">
    <location>
        <begin position="245"/>
        <end position="267"/>
    </location>
</feature>
<accession>A0A814JZX4</accession>